<evidence type="ECO:0000313" key="4">
    <source>
        <dbReference type="Proteomes" id="UP000663881"/>
    </source>
</evidence>
<dbReference type="Proteomes" id="UP000663891">
    <property type="component" value="Unassembled WGS sequence"/>
</dbReference>
<protein>
    <submittedName>
        <fullName evidence="3">Uncharacterized protein</fullName>
    </submittedName>
</protein>
<feature type="compositionally biased region" description="Basic residues" evidence="1">
    <location>
        <begin position="117"/>
        <end position="132"/>
    </location>
</feature>
<feature type="region of interest" description="Disordered" evidence="1">
    <location>
        <begin position="109"/>
        <end position="132"/>
    </location>
</feature>
<accession>A0A818WFY6</accession>
<dbReference type="Proteomes" id="UP000663881">
    <property type="component" value="Unassembled WGS sequence"/>
</dbReference>
<comment type="caution">
    <text evidence="3">The sequence shown here is derived from an EMBL/GenBank/DDBJ whole genome shotgun (WGS) entry which is preliminary data.</text>
</comment>
<proteinExistence type="predicted"/>
<evidence type="ECO:0000313" key="2">
    <source>
        <dbReference type="EMBL" id="CAF0993396.1"/>
    </source>
</evidence>
<evidence type="ECO:0000313" key="3">
    <source>
        <dbReference type="EMBL" id="CAF3725504.1"/>
    </source>
</evidence>
<dbReference type="AlphaFoldDB" id="A0A818WFY6"/>
<evidence type="ECO:0000256" key="1">
    <source>
        <dbReference type="SAM" id="MobiDB-lite"/>
    </source>
</evidence>
<sequence>MVDFVNIVSSAAMDNGRIKRSKRAVVSGFNEKAMNDFTAHLRSLLAERDSTQEQFVANRHRIDLEEENIDKQHQRAAIPDQVVFVQPPPINFRDLKQSLRDFLQMNNKNRKQQFTPTRRRQVQNHQRHQSTY</sequence>
<gene>
    <name evidence="3" type="ORF">OKA104_LOCUS14137</name>
    <name evidence="2" type="ORF">VCS650_LOCUS14325</name>
</gene>
<dbReference type="EMBL" id="CAJNON010000119">
    <property type="protein sequence ID" value="CAF0993396.1"/>
    <property type="molecule type" value="Genomic_DNA"/>
</dbReference>
<dbReference type="EMBL" id="CAJOAY010000735">
    <property type="protein sequence ID" value="CAF3725504.1"/>
    <property type="molecule type" value="Genomic_DNA"/>
</dbReference>
<reference evidence="3" key="1">
    <citation type="submission" date="2021-02" db="EMBL/GenBank/DDBJ databases">
        <authorList>
            <person name="Nowell W R."/>
        </authorList>
    </citation>
    <scope>NUCLEOTIDE SEQUENCE</scope>
</reference>
<name>A0A818WFY6_9BILA</name>
<organism evidence="3 4">
    <name type="scientific">Adineta steineri</name>
    <dbReference type="NCBI Taxonomy" id="433720"/>
    <lineage>
        <taxon>Eukaryota</taxon>
        <taxon>Metazoa</taxon>
        <taxon>Spiralia</taxon>
        <taxon>Gnathifera</taxon>
        <taxon>Rotifera</taxon>
        <taxon>Eurotatoria</taxon>
        <taxon>Bdelloidea</taxon>
        <taxon>Adinetida</taxon>
        <taxon>Adinetidae</taxon>
        <taxon>Adineta</taxon>
    </lineage>
</organism>